<dbReference type="KEGG" id="mnh:FG904_00800"/>
<evidence type="ECO:0000313" key="1">
    <source>
        <dbReference type="EMBL" id="QCZ36557.1"/>
    </source>
</evidence>
<sequence length="178" mass="20777">METKIVNYGVSVLENIINQLNLFGFANKIQQKKLTTFVLNYFIQNNFIFNLNSSDVELKDLKLINLLTENKDTILSKINQNSNDSSINNIKSLNDIMILILRAIFEYIVLKVSLKYPEFKSYTPFECLKVFQNTLKVVESLNGEIVKEIFITNQQNKAYLEYFNLIKITFLNNKKQTK</sequence>
<gene>
    <name evidence="1" type="ORF">FG904_00800</name>
</gene>
<accession>A0A5B7XV51</accession>
<organism evidence="1 2">
    <name type="scientific">Mycoplasma nasistruthionis</name>
    <dbReference type="NCBI Taxonomy" id="353852"/>
    <lineage>
        <taxon>Bacteria</taxon>
        <taxon>Bacillati</taxon>
        <taxon>Mycoplasmatota</taxon>
        <taxon>Mollicutes</taxon>
        <taxon>Mycoplasmataceae</taxon>
        <taxon>Mycoplasma</taxon>
    </lineage>
</organism>
<dbReference type="EMBL" id="CP040825">
    <property type="protein sequence ID" value="QCZ36557.1"/>
    <property type="molecule type" value="Genomic_DNA"/>
</dbReference>
<dbReference type="AlphaFoldDB" id="A0A5B7XV51"/>
<reference evidence="1 2" key="1">
    <citation type="submission" date="2019-06" db="EMBL/GenBank/DDBJ databases">
        <title>Mycoplasma sp. 2F1A isolated from ostrich.</title>
        <authorList>
            <person name="Spergser J."/>
        </authorList>
    </citation>
    <scope>NUCLEOTIDE SEQUENCE [LARGE SCALE GENOMIC DNA]</scope>
    <source>
        <strain evidence="1 2">2F1A</strain>
    </source>
</reference>
<dbReference type="Proteomes" id="UP000305457">
    <property type="component" value="Chromosome"/>
</dbReference>
<protein>
    <submittedName>
        <fullName evidence="1">Uncharacterized protein</fullName>
    </submittedName>
</protein>
<proteinExistence type="predicted"/>
<dbReference type="RefSeq" id="WP_139592040.1">
    <property type="nucleotide sequence ID" value="NZ_CP040825.1"/>
</dbReference>
<name>A0A5B7XV51_9MOLU</name>
<evidence type="ECO:0000313" key="2">
    <source>
        <dbReference type="Proteomes" id="UP000305457"/>
    </source>
</evidence>